<feature type="binding site" evidence="12">
    <location>
        <position position="585"/>
    </location>
    <ligand>
        <name>substrate</name>
    </ligand>
</feature>
<dbReference type="InterPro" id="IPR055152">
    <property type="entry name" value="Transketolase-like_C_2"/>
</dbReference>
<dbReference type="Pfam" id="PF00456">
    <property type="entry name" value="Transketolase_N"/>
    <property type="match status" value="1"/>
</dbReference>
<dbReference type="InterPro" id="IPR009014">
    <property type="entry name" value="Transketo_C/PFOR_II"/>
</dbReference>
<feature type="binding site" evidence="13">
    <location>
        <position position="202"/>
    </location>
    <ligand>
        <name>thiamine diphosphate</name>
        <dbReference type="ChEBI" id="CHEBI:58937"/>
    </ligand>
</feature>
<evidence type="ECO:0000256" key="8">
    <source>
        <dbReference type="ARBA" id="ARBA00023052"/>
    </source>
</evidence>
<dbReference type="GO" id="GO:0006098">
    <property type="term" value="P:pentose-phosphate shunt"/>
    <property type="evidence" value="ECO:0007669"/>
    <property type="project" value="TreeGrafter"/>
</dbReference>
<evidence type="ECO:0000256" key="6">
    <source>
        <dbReference type="ARBA" id="ARBA00022723"/>
    </source>
</evidence>
<feature type="binding site" evidence="13">
    <location>
        <position position="231"/>
    </location>
    <ligand>
        <name>thiamine diphosphate</name>
        <dbReference type="ChEBI" id="CHEBI:58937"/>
    </ligand>
</feature>
<feature type="active site" description="Proton donor" evidence="11">
    <location>
        <position position="476"/>
    </location>
</feature>
<name>A0A9Q9IIS8_9ACTN</name>
<dbReference type="Gene3D" id="3.40.50.920">
    <property type="match status" value="1"/>
</dbReference>
<dbReference type="InterPro" id="IPR005475">
    <property type="entry name" value="Transketolase-like_Pyr-bd"/>
</dbReference>
<dbReference type="AlphaFoldDB" id="A0A9Q9IIS8"/>
<keyword evidence="18" id="KW-1185">Reference proteome</keyword>
<evidence type="ECO:0000256" key="9">
    <source>
        <dbReference type="ARBA" id="ARBA00049473"/>
    </source>
</evidence>
<dbReference type="SMART" id="SM00861">
    <property type="entry name" value="Transket_pyr"/>
    <property type="match status" value="1"/>
</dbReference>
<feature type="binding site" evidence="12">
    <location>
        <position position="69"/>
    </location>
    <ligand>
        <name>substrate</name>
    </ligand>
</feature>
<feature type="binding site" evidence="12">
    <location>
        <position position="526"/>
    </location>
    <ligand>
        <name>substrate</name>
    </ligand>
</feature>
<evidence type="ECO:0000256" key="12">
    <source>
        <dbReference type="PIRSR" id="PIRSR605478-2"/>
    </source>
</evidence>
<dbReference type="PANTHER" id="PTHR43522">
    <property type="entry name" value="TRANSKETOLASE"/>
    <property type="match status" value="1"/>
</dbReference>
<dbReference type="EC" id="2.2.1.1" evidence="3 10"/>
<dbReference type="NCBIfam" id="TIGR00232">
    <property type="entry name" value="tktlase_bact"/>
    <property type="match status" value="1"/>
</dbReference>
<dbReference type="CDD" id="cd07033">
    <property type="entry name" value="TPP_PYR_DXS_TK_like"/>
    <property type="match status" value="1"/>
</dbReference>
<dbReference type="PANTHER" id="PTHR43522:SF2">
    <property type="entry name" value="TRANSKETOLASE 1-RELATED"/>
    <property type="match status" value="1"/>
</dbReference>
<comment type="catalytic activity">
    <reaction evidence="9">
        <text>D-sedoheptulose 7-phosphate + D-glyceraldehyde 3-phosphate = aldehydo-D-ribose 5-phosphate + D-xylulose 5-phosphate</text>
        <dbReference type="Rhea" id="RHEA:10508"/>
        <dbReference type="ChEBI" id="CHEBI:57483"/>
        <dbReference type="ChEBI" id="CHEBI:57737"/>
        <dbReference type="ChEBI" id="CHEBI:58273"/>
        <dbReference type="ChEBI" id="CHEBI:59776"/>
        <dbReference type="EC" id="2.2.1.1"/>
    </reaction>
</comment>
<feature type="binding site" evidence="13">
    <location>
        <position position="502"/>
    </location>
    <ligand>
        <name>thiamine diphosphate</name>
        <dbReference type="ChEBI" id="CHEBI:58937"/>
    </ligand>
</feature>
<dbReference type="FunFam" id="3.40.50.970:FF:000003">
    <property type="entry name" value="Transketolase"/>
    <property type="match status" value="1"/>
</dbReference>
<feature type="binding site" evidence="14">
    <location>
        <position position="201"/>
    </location>
    <ligand>
        <name>Mg(2+)</name>
        <dbReference type="ChEBI" id="CHEBI:18420"/>
    </ligand>
</feature>
<comment type="cofactor">
    <cofactor evidence="13">
        <name>thiamine diphosphate</name>
        <dbReference type="ChEBI" id="CHEBI:58937"/>
    </cofactor>
    <text evidence="13">Binds 1 thiamine pyrophosphate per subunit. During the reaction, the substrate forms a covalent intermediate with the cofactor.</text>
</comment>
<organism evidence="17 18">
    <name type="scientific">Dactylosporangium aurantiacum</name>
    <dbReference type="NCBI Taxonomy" id="35754"/>
    <lineage>
        <taxon>Bacteria</taxon>
        <taxon>Bacillati</taxon>
        <taxon>Actinomycetota</taxon>
        <taxon>Actinomycetes</taxon>
        <taxon>Micromonosporales</taxon>
        <taxon>Micromonosporaceae</taxon>
        <taxon>Dactylosporangium</taxon>
    </lineage>
</organism>
<reference evidence="17" key="1">
    <citation type="submission" date="2021-04" db="EMBL/GenBank/DDBJ databases">
        <title>Dactylosporangium aurantiacum NRRL B-8018 full assembly.</title>
        <authorList>
            <person name="Hartkoorn R.C."/>
            <person name="Beaudoing E."/>
            <person name="Hot D."/>
        </authorList>
    </citation>
    <scope>NUCLEOTIDE SEQUENCE</scope>
    <source>
        <strain evidence="17">NRRL B-8018</strain>
    </source>
</reference>
<feature type="site" description="Important for catalytic activity" evidence="15">
    <location>
        <position position="69"/>
    </location>
</feature>
<feature type="domain" description="Transketolase-like pyrimidine-binding" evidence="16">
    <location>
        <begin position="410"/>
        <end position="590"/>
    </location>
</feature>
<feature type="binding site" evidence="12">
    <location>
        <position position="440"/>
    </location>
    <ligand>
        <name>substrate</name>
    </ligand>
</feature>
<evidence type="ECO:0000259" key="16">
    <source>
        <dbReference type="SMART" id="SM00861"/>
    </source>
</evidence>
<feature type="binding site" evidence="14">
    <location>
        <position position="233"/>
    </location>
    <ligand>
        <name>Mg(2+)</name>
        <dbReference type="ChEBI" id="CHEBI:18420"/>
    </ligand>
</feature>
<dbReference type="InterPro" id="IPR005478">
    <property type="entry name" value="Transketolase_bac-like"/>
</dbReference>
<feature type="binding site" evidence="13">
    <location>
        <begin position="157"/>
        <end position="159"/>
    </location>
    <ligand>
        <name>thiamine diphosphate</name>
        <dbReference type="ChEBI" id="CHEBI:58937"/>
    </ligand>
</feature>
<feature type="binding site" evidence="12">
    <location>
        <position position="318"/>
    </location>
    <ligand>
        <name>substrate</name>
    </ligand>
</feature>
<dbReference type="KEGG" id="daur:Daura_09545"/>
<dbReference type="Pfam" id="PF02779">
    <property type="entry name" value="Transket_pyr"/>
    <property type="match status" value="1"/>
</dbReference>
<comment type="cofactor">
    <cofactor evidence="14">
        <name>Mg(2+)</name>
        <dbReference type="ChEBI" id="CHEBI:18420"/>
    </cofactor>
    <text evidence="14">Binds 1 Mg(2+) ion per subunit. Can also utilize other divalent metal cations, such as Ca(2+), Mn(2+) and Co(2+).</text>
</comment>
<dbReference type="SUPFAM" id="SSF52518">
    <property type="entry name" value="Thiamin diphosphate-binding fold (THDP-binding)"/>
    <property type="match status" value="2"/>
</dbReference>
<feature type="site" description="Important for catalytic activity" evidence="15">
    <location>
        <position position="318"/>
    </location>
</feature>
<dbReference type="InterPro" id="IPR005474">
    <property type="entry name" value="Transketolase_N"/>
</dbReference>
<evidence type="ECO:0000256" key="14">
    <source>
        <dbReference type="PIRSR" id="PIRSR605478-4"/>
    </source>
</evidence>
<dbReference type="InterPro" id="IPR020826">
    <property type="entry name" value="Transketolase_BS"/>
</dbReference>
<dbReference type="Pfam" id="PF22613">
    <property type="entry name" value="Transketolase_C_1"/>
    <property type="match status" value="1"/>
</dbReference>
<dbReference type="SUPFAM" id="SSF52922">
    <property type="entry name" value="TK C-terminal domain-like"/>
    <property type="match status" value="1"/>
</dbReference>
<keyword evidence="5 17" id="KW-0808">Transferase</keyword>
<dbReference type="InterPro" id="IPR033247">
    <property type="entry name" value="Transketolase_fam"/>
</dbReference>
<dbReference type="FunFam" id="3.40.50.970:FF:000004">
    <property type="entry name" value="Transketolase"/>
    <property type="match status" value="1"/>
</dbReference>
<evidence type="ECO:0000256" key="11">
    <source>
        <dbReference type="PIRSR" id="PIRSR605478-1"/>
    </source>
</evidence>
<evidence type="ECO:0000313" key="17">
    <source>
        <dbReference type="EMBL" id="UWZ56391.1"/>
    </source>
</evidence>
<evidence type="ECO:0000256" key="13">
    <source>
        <dbReference type="PIRSR" id="PIRSR605478-3"/>
    </source>
</evidence>
<dbReference type="FunFam" id="3.40.50.920:FF:000003">
    <property type="entry name" value="Transketolase"/>
    <property type="match status" value="1"/>
</dbReference>
<evidence type="ECO:0000313" key="18">
    <source>
        <dbReference type="Proteomes" id="UP001058003"/>
    </source>
</evidence>
<dbReference type="CDD" id="cd02012">
    <property type="entry name" value="TPP_TK"/>
    <property type="match status" value="1"/>
</dbReference>
<sequence length="743" mass="80048">MVDCAWGYPFVGRVDLNSPDKPSFDRSSTAVSAEEVKGPELSWSDVDRRAVDTVRVLAMDAVEKSGNGHPGTAMSLAPAAYLLFQKVMRHDPTDPNWIGRDRFVLSCGHSSLTLYIQLYLAGYGLSLDDLKSLRQWGSLTPGHPEHGHTAGVETTTGPLGQGLGNAVGMAMAARRERGLFDPEPPTGESLFDHHVYVLCSDGDIEEGITHEASAIAGHQKLGNLVVIYDDNEISIEDDTKVAKSEDVAARYEAYGFHVQTVDWRAGHDAGDGVYSEDVQALWDAIQAAKAETSRPSFIALRTIIGWPAPKKQNTGKIHGSALGADEVAATKQVLGFDAQQTFEVSDEVLAHTRAAIERGRELHAEWDKGFESWKATAGERAALLDRLFSGQLPVGWEKALPEFPASEKGVATRKASGDVLGALAGVLPELWGGSADLAESNNTTMEGEPSFLPSEFATKAFPGNEYGRTLHFGIREHGMGAILNGIKLHGPTRPYGGTFLVFSDYMRPAVRLAALMKLPVVYVWTHDSIGLGEDGPTHQPVEHLTALRAIPGLAVVRPADANETAWAWRRALEVTDHPVALALSRQNLPILDRTEYAPAEGTAKGGYILKDASNGQPQVIIIATGSEVQLAVGAQRRLEEEGTPTRVVSMPCQEWFMEQDLAYRQRVLPTGVKARVTVEAGIAMSWQHILGDHGAAVSIEHYGASAPHTVLFEQFGFTVDTVVAAAHASLAKVGEITGTTTGN</sequence>
<evidence type="ECO:0000256" key="1">
    <source>
        <dbReference type="ARBA" id="ARBA00007131"/>
    </source>
</evidence>
<evidence type="ECO:0000256" key="10">
    <source>
        <dbReference type="NCBIfam" id="TIGR00232"/>
    </source>
</evidence>
<evidence type="ECO:0000256" key="15">
    <source>
        <dbReference type="PIRSR" id="PIRSR605478-5"/>
    </source>
</evidence>
<feature type="binding site" evidence="12">
    <location>
        <position position="538"/>
    </location>
    <ligand>
        <name>substrate</name>
    </ligand>
</feature>
<keyword evidence="8 13" id="KW-0786">Thiamine pyrophosphate</keyword>
<evidence type="ECO:0000256" key="7">
    <source>
        <dbReference type="ARBA" id="ARBA00022842"/>
    </source>
</evidence>
<evidence type="ECO:0000256" key="3">
    <source>
        <dbReference type="ARBA" id="ARBA00013152"/>
    </source>
</evidence>
<feature type="binding site" evidence="13">
    <location>
        <position position="318"/>
    </location>
    <ligand>
        <name>thiamine diphosphate</name>
        <dbReference type="ChEBI" id="CHEBI:58937"/>
    </ligand>
</feature>
<comment type="similarity">
    <text evidence="1">Belongs to the transketolase family.</text>
</comment>
<dbReference type="GO" id="GO:0000287">
    <property type="term" value="F:magnesium ion binding"/>
    <property type="evidence" value="ECO:0007669"/>
    <property type="project" value="UniProtKB-ARBA"/>
</dbReference>
<dbReference type="PROSITE" id="PS00801">
    <property type="entry name" value="TRANSKETOLASE_1"/>
    <property type="match status" value="1"/>
</dbReference>
<dbReference type="Gene3D" id="3.40.50.970">
    <property type="match status" value="2"/>
</dbReference>
<accession>A0A9Q9IIS8</accession>
<keyword evidence="6 14" id="KW-0479">Metal-binding</keyword>
<dbReference type="Proteomes" id="UP001058003">
    <property type="component" value="Chromosome"/>
</dbReference>
<feature type="binding site" evidence="14">
    <location>
        <position position="231"/>
    </location>
    <ligand>
        <name>Mg(2+)</name>
        <dbReference type="ChEBI" id="CHEBI:18420"/>
    </ligand>
</feature>
<evidence type="ECO:0000256" key="4">
    <source>
        <dbReference type="ARBA" id="ARBA00016662"/>
    </source>
</evidence>
<protein>
    <recommendedName>
        <fullName evidence="4 10">Transketolase</fullName>
        <ecNumber evidence="3 10">2.2.1.1</ecNumber>
    </recommendedName>
</protein>
<feature type="binding site" evidence="12">
    <location>
        <position position="534"/>
    </location>
    <ligand>
        <name>substrate</name>
    </ligand>
</feature>
<dbReference type="EMBL" id="CP073767">
    <property type="protein sequence ID" value="UWZ56391.1"/>
    <property type="molecule type" value="Genomic_DNA"/>
</dbReference>
<keyword evidence="7 14" id="KW-0460">Magnesium</keyword>
<gene>
    <name evidence="17" type="ORF">Daura_09545</name>
</gene>
<dbReference type="PROSITE" id="PS00802">
    <property type="entry name" value="TRANSKETOLASE_2"/>
    <property type="match status" value="1"/>
</dbReference>
<feature type="binding site" evidence="13">
    <location>
        <position position="109"/>
    </location>
    <ligand>
        <name>thiamine diphosphate</name>
        <dbReference type="ChEBI" id="CHEBI:58937"/>
    </ligand>
</feature>
<dbReference type="InterPro" id="IPR049557">
    <property type="entry name" value="Transketolase_CS"/>
</dbReference>
<evidence type="ECO:0000256" key="5">
    <source>
        <dbReference type="ARBA" id="ARBA00022679"/>
    </source>
</evidence>
<dbReference type="GO" id="GO:0004802">
    <property type="term" value="F:transketolase activity"/>
    <property type="evidence" value="ECO:0007669"/>
    <property type="project" value="UniProtKB-UniRule"/>
</dbReference>
<dbReference type="GO" id="GO:0005829">
    <property type="term" value="C:cytosol"/>
    <property type="evidence" value="ECO:0007669"/>
    <property type="project" value="TreeGrafter"/>
</dbReference>
<evidence type="ECO:0000256" key="2">
    <source>
        <dbReference type="ARBA" id="ARBA00011738"/>
    </source>
</evidence>
<comment type="subunit">
    <text evidence="2">Homodimer.</text>
</comment>
<feature type="binding site" evidence="12">
    <location>
        <position position="413"/>
    </location>
    <ligand>
        <name>substrate</name>
    </ligand>
</feature>
<dbReference type="InterPro" id="IPR029061">
    <property type="entry name" value="THDP-binding"/>
</dbReference>
<proteinExistence type="inferred from homology"/>